<dbReference type="EMBL" id="CP066690">
    <property type="protein sequence ID" value="QQG44912.1"/>
    <property type="molecule type" value="Genomic_DNA"/>
</dbReference>
<accession>A0A7T5RIU8</accession>
<dbReference type="AlphaFoldDB" id="A0A7T5RIU8"/>
<dbReference type="Proteomes" id="UP000595618">
    <property type="component" value="Chromosome"/>
</dbReference>
<protein>
    <submittedName>
        <fullName evidence="1">Uncharacterized protein</fullName>
    </submittedName>
</protein>
<proteinExistence type="predicted"/>
<name>A0A7T5RIU8_9BACT</name>
<sequence>MSRTELPNSIRKFLRREKARIRRGVFDSEEAEKRISELVAKTFMVYSKKRLKNKPSK</sequence>
<reference evidence="1 2" key="1">
    <citation type="submission" date="2020-07" db="EMBL/GenBank/DDBJ databases">
        <title>Huge and variable diversity of episymbiotic CPR bacteria and DPANN archaea in groundwater ecosystems.</title>
        <authorList>
            <person name="He C.Y."/>
            <person name="Keren R."/>
            <person name="Whittaker M."/>
            <person name="Farag I.F."/>
            <person name="Doudna J."/>
            <person name="Cate J.H.D."/>
            <person name="Banfield J.F."/>
        </authorList>
    </citation>
    <scope>NUCLEOTIDE SEQUENCE [LARGE SCALE GENOMIC DNA]</scope>
    <source>
        <strain evidence="1">NC_groundwater_541_Ag_S-0.1um_46_50</strain>
    </source>
</reference>
<evidence type="ECO:0000313" key="1">
    <source>
        <dbReference type="EMBL" id="QQG44912.1"/>
    </source>
</evidence>
<organism evidence="1 2">
    <name type="scientific">Candidatus Sungiibacteriota bacterium</name>
    <dbReference type="NCBI Taxonomy" id="2750080"/>
    <lineage>
        <taxon>Bacteria</taxon>
        <taxon>Candidatus Sungiibacteriota</taxon>
    </lineage>
</organism>
<evidence type="ECO:0000313" key="2">
    <source>
        <dbReference type="Proteomes" id="UP000595618"/>
    </source>
</evidence>
<gene>
    <name evidence="1" type="ORF">HYW89_02765</name>
</gene>